<reference evidence="3 4" key="1">
    <citation type="submission" date="2023-03" db="EMBL/GenBank/DDBJ databases">
        <title>Bacillus Genome Sequencing.</title>
        <authorList>
            <person name="Dunlap C."/>
        </authorList>
    </citation>
    <scope>NUCLEOTIDE SEQUENCE [LARGE SCALE GENOMIC DNA]</scope>
    <source>
        <strain evidence="3 4">NRS-52</strain>
    </source>
</reference>
<sequence length="242" mass="25767">MQIDSATAKQLASLQDNSRIRNRDELLQEMINNGSTSDFGVILQNLAGSSAADASGVDSSVLPSVPGVSYSDGLLWQQLGVTANSDDSKLQFVSASHHSSPKSSPTSYDDLIQQASQKYGIDEALIKAVIDTESSFNPSAVSSVGAKGLMQLMDGTAAGLGVSDSFDPAQNIDAGTRYLSYQIKRFNGQVNMALAAYNAGPNRIAKLGVSTDEQLMDKLGMLPEETRKYISKIANARSKYES</sequence>
<dbReference type="Proteomes" id="UP001343257">
    <property type="component" value="Unassembled WGS sequence"/>
</dbReference>
<accession>A0ABU6PZQ1</accession>
<dbReference type="InterPro" id="IPR008258">
    <property type="entry name" value="Transglycosylase_SLT_dom_1"/>
</dbReference>
<evidence type="ECO:0000313" key="4">
    <source>
        <dbReference type="Proteomes" id="UP001343257"/>
    </source>
</evidence>
<dbReference type="GO" id="GO:0016829">
    <property type="term" value="F:lyase activity"/>
    <property type="evidence" value="ECO:0007669"/>
    <property type="project" value="UniProtKB-KW"/>
</dbReference>
<dbReference type="InterPro" id="IPR000189">
    <property type="entry name" value="Transglyc_AS"/>
</dbReference>
<dbReference type="Gene3D" id="1.10.530.10">
    <property type="match status" value="1"/>
</dbReference>
<evidence type="ECO:0000259" key="2">
    <source>
        <dbReference type="Pfam" id="PF01464"/>
    </source>
</evidence>
<evidence type="ECO:0000313" key="3">
    <source>
        <dbReference type="EMBL" id="MED5020342.1"/>
    </source>
</evidence>
<dbReference type="PANTHER" id="PTHR37423:SF2">
    <property type="entry name" value="MEMBRANE-BOUND LYTIC MUREIN TRANSGLYCOSYLASE C"/>
    <property type="match status" value="1"/>
</dbReference>
<dbReference type="EMBL" id="JARTLD010000065">
    <property type="protein sequence ID" value="MED5020342.1"/>
    <property type="molecule type" value="Genomic_DNA"/>
</dbReference>
<organism evidence="3 4">
    <name type="scientific">Paenibacillus chibensis</name>
    <dbReference type="NCBI Taxonomy" id="59846"/>
    <lineage>
        <taxon>Bacteria</taxon>
        <taxon>Bacillati</taxon>
        <taxon>Bacillota</taxon>
        <taxon>Bacilli</taxon>
        <taxon>Bacillales</taxon>
        <taxon>Paenibacillaceae</taxon>
        <taxon>Paenibacillus</taxon>
    </lineage>
</organism>
<dbReference type="InterPro" id="IPR023346">
    <property type="entry name" value="Lysozyme-like_dom_sf"/>
</dbReference>
<dbReference type="RefSeq" id="WP_328281668.1">
    <property type="nucleotide sequence ID" value="NZ_JARTLD010000065.1"/>
</dbReference>
<name>A0ABU6PZQ1_9BACL</name>
<evidence type="ECO:0000256" key="1">
    <source>
        <dbReference type="ARBA" id="ARBA00007734"/>
    </source>
</evidence>
<keyword evidence="3" id="KW-0456">Lyase</keyword>
<dbReference type="Pfam" id="PF01464">
    <property type="entry name" value="SLT"/>
    <property type="match status" value="1"/>
</dbReference>
<dbReference type="CDD" id="cd00254">
    <property type="entry name" value="LT-like"/>
    <property type="match status" value="1"/>
</dbReference>
<comment type="similarity">
    <text evidence="1">Belongs to the transglycosylase Slt family.</text>
</comment>
<dbReference type="EC" id="4.2.2.n1" evidence="3"/>
<gene>
    <name evidence="3" type="ORF">P9847_24035</name>
</gene>
<keyword evidence="4" id="KW-1185">Reference proteome</keyword>
<dbReference type="SUPFAM" id="SSF53955">
    <property type="entry name" value="Lysozyme-like"/>
    <property type="match status" value="1"/>
</dbReference>
<protein>
    <submittedName>
        <fullName evidence="3">Lytic transglycosylase domain-containing protein</fullName>
        <ecNumber evidence="3">4.2.2.n1</ecNumber>
    </submittedName>
</protein>
<comment type="caution">
    <text evidence="3">The sequence shown here is derived from an EMBL/GenBank/DDBJ whole genome shotgun (WGS) entry which is preliminary data.</text>
</comment>
<feature type="domain" description="Transglycosylase SLT" evidence="2">
    <location>
        <begin position="111"/>
        <end position="210"/>
    </location>
</feature>
<dbReference type="PANTHER" id="PTHR37423">
    <property type="entry name" value="SOLUBLE LYTIC MUREIN TRANSGLYCOSYLASE-RELATED"/>
    <property type="match status" value="1"/>
</dbReference>
<proteinExistence type="inferred from homology"/>
<dbReference type="PROSITE" id="PS00922">
    <property type="entry name" value="TRANSGLYCOSYLASE"/>
    <property type="match status" value="1"/>
</dbReference>